<reference evidence="1 2" key="1">
    <citation type="journal article" date="2019" name="Nat. Ecol. Evol.">
        <title>Megaphylogeny resolves global patterns of mushroom evolution.</title>
        <authorList>
            <person name="Varga T."/>
            <person name="Krizsan K."/>
            <person name="Foldi C."/>
            <person name="Dima B."/>
            <person name="Sanchez-Garcia M."/>
            <person name="Sanchez-Ramirez S."/>
            <person name="Szollosi G.J."/>
            <person name="Szarkandi J.G."/>
            <person name="Papp V."/>
            <person name="Albert L."/>
            <person name="Andreopoulos W."/>
            <person name="Angelini C."/>
            <person name="Antonin V."/>
            <person name="Barry K.W."/>
            <person name="Bougher N.L."/>
            <person name="Buchanan P."/>
            <person name="Buyck B."/>
            <person name="Bense V."/>
            <person name="Catcheside P."/>
            <person name="Chovatia M."/>
            <person name="Cooper J."/>
            <person name="Damon W."/>
            <person name="Desjardin D."/>
            <person name="Finy P."/>
            <person name="Geml J."/>
            <person name="Haridas S."/>
            <person name="Hughes K."/>
            <person name="Justo A."/>
            <person name="Karasinski D."/>
            <person name="Kautmanova I."/>
            <person name="Kiss B."/>
            <person name="Kocsube S."/>
            <person name="Kotiranta H."/>
            <person name="LaButti K.M."/>
            <person name="Lechner B.E."/>
            <person name="Liimatainen K."/>
            <person name="Lipzen A."/>
            <person name="Lukacs Z."/>
            <person name="Mihaltcheva S."/>
            <person name="Morgado L.N."/>
            <person name="Niskanen T."/>
            <person name="Noordeloos M.E."/>
            <person name="Ohm R.A."/>
            <person name="Ortiz-Santana B."/>
            <person name="Ovrebo C."/>
            <person name="Racz N."/>
            <person name="Riley R."/>
            <person name="Savchenko A."/>
            <person name="Shiryaev A."/>
            <person name="Soop K."/>
            <person name="Spirin V."/>
            <person name="Szebenyi C."/>
            <person name="Tomsovsky M."/>
            <person name="Tulloss R.E."/>
            <person name="Uehling J."/>
            <person name="Grigoriev I.V."/>
            <person name="Vagvolgyi C."/>
            <person name="Papp T."/>
            <person name="Martin F.M."/>
            <person name="Miettinen O."/>
            <person name="Hibbett D.S."/>
            <person name="Nagy L.G."/>
        </authorList>
    </citation>
    <scope>NUCLEOTIDE SEQUENCE [LARGE SCALE GENOMIC DNA]</scope>
    <source>
        <strain evidence="1 2">FP101781</strain>
    </source>
</reference>
<comment type="caution">
    <text evidence="1">The sequence shown here is derived from an EMBL/GenBank/DDBJ whole genome shotgun (WGS) entry which is preliminary data.</text>
</comment>
<keyword evidence="2" id="KW-1185">Reference proteome</keyword>
<sequence length="304" mass="34404">MLSQRASRSCAFSRLRHIHLTTQRPTSVSSDRRAQDRFVGWGARRGLSSQSPEAKVLPVPASHKFWRMVSSLDPSALNDKDLVDLSDHVLPRIHFKHSPTGVSFYKPWFGRKGGRNIPFPSGTRGFLYFHRSYEHAAAAEIRFRIIRPEDVHLPATEAFTLGSDLISAGGITPWRLHILNVFHFYPMVRDQLLAEGLVSGPQAAQINAILASGSWTRSSILENITDPFIWSPRSPSRELVILHQEGEFRGKLYFYLANPRLLADKMCLQSGTKSGNDFAYTHPRNWQAYRSTQGKYWSDSSLPS</sequence>
<dbReference type="OrthoDB" id="2750929at2759"/>
<evidence type="ECO:0000313" key="1">
    <source>
        <dbReference type="EMBL" id="TEB37985.1"/>
    </source>
</evidence>
<dbReference type="AlphaFoldDB" id="A0A4Y7TUY2"/>
<gene>
    <name evidence="1" type="ORF">FA13DRAFT_715481</name>
</gene>
<dbReference type="EMBL" id="QPFP01000003">
    <property type="protein sequence ID" value="TEB37985.1"/>
    <property type="molecule type" value="Genomic_DNA"/>
</dbReference>
<protein>
    <submittedName>
        <fullName evidence="1">Uncharacterized protein</fullName>
    </submittedName>
</protein>
<organism evidence="1 2">
    <name type="scientific">Coprinellus micaceus</name>
    <name type="common">Glistening ink-cap mushroom</name>
    <name type="synonym">Coprinus micaceus</name>
    <dbReference type="NCBI Taxonomy" id="71717"/>
    <lineage>
        <taxon>Eukaryota</taxon>
        <taxon>Fungi</taxon>
        <taxon>Dikarya</taxon>
        <taxon>Basidiomycota</taxon>
        <taxon>Agaricomycotina</taxon>
        <taxon>Agaricomycetes</taxon>
        <taxon>Agaricomycetidae</taxon>
        <taxon>Agaricales</taxon>
        <taxon>Agaricineae</taxon>
        <taxon>Psathyrellaceae</taxon>
        <taxon>Coprinellus</taxon>
    </lineage>
</organism>
<evidence type="ECO:0000313" key="2">
    <source>
        <dbReference type="Proteomes" id="UP000298030"/>
    </source>
</evidence>
<proteinExistence type="predicted"/>
<accession>A0A4Y7TUY2</accession>
<name>A0A4Y7TUY2_COPMI</name>
<dbReference type="Proteomes" id="UP000298030">
    <property type="component" value="Unassembled WGS sequence"/>
</dbReference>